<keyword evidence="3" id="KW-1185">Reference proteome</keyword>
<dbReference type="Proteomes" id="UP000283634">
    <property type="component" value="Unassembled WGS sequence"/>
</dbReference>
<sequence>PSLLSNAVGLLCAHLAAAPFVHHGFFADGSALTMRHSKRGVLHWAPQEGLNVAAEWANEYFVKAYFSSDEALPCWYRGPPSRCGTLSRPLGCRVAKRPGYEQHTCRFCPHWAASQSLCRLAVILLRFWGAKE</sequence>
<feature type="non-terminal residue" evidence="2">
    <location>
        <position position="1"/>
    </location>
</feature>
<evidence type="ECO:0000313" key="2">
    <source>
        <dbReference type="EMBL" id="RNF05000.1"/>
    </source>
</evidence>
<dbReference type="RefSeq" id="XP_029238428.1">
    <property type="nucleotide sequence ID" value="XM_029381749.1"/>
</dbReference>
<evidence type="ECO:0000313" key="3">
    <source>
        <dbReference type="Proteomes" id="UP000283634"/>
    </source>
</evidence>
<name>A0A3R7LX20_TRYRA</name>
<organism evidence="2 3">
    <name type="scientific">Trypanosoma rangeli</name>
    <dbReference type="NCBI Taxonomy" id="5698"/>
    <lineage>
        <taxon>Eukaryota</taxon>
        <taxon>Discoba</taxon>
        <taxon>Euglenozoa</taxon>
        <taxon>Kinetoplastea</taxon>
        <taxon>Metakinetoplastina</taxon>
        <taxon>Trypanosomatida</taxon>
        <taxon>Trypanosomatidae</taxon>
        <taxon>Trypanosoma</taxon>
        <taxon>Herpetosoma</taxon>
    </lineage>
</organism>
<proteinExistence type="predicted"/>
<keyword evidence="1" id="KW-0732">Signal</keyword>
<feature type="signal peptide" evidence="1">
    <location>
        <begin position="1"/>
        <end position="18"/>
    </location>
</feature>
<evidence type="ECO:0000256" key="1">
    <source>
        <dbReference type="SAM" id="SignalP"/>
    </source>
</evidence>
<comment type="caution">
    <text evidence="2">The sequence shown here is derived from an EMBL/GenBank/DDBJ whole genome shotgun (WGS) entry which is preliminary data.</text>
</comment>
<reference evidence="2 3" key="1">
    <citation type="journal article" date="2018" name="BMC Genomics">
        <title>Genomic comparison of Trypanosoma conorhini and Trypanosoma rangeli to Trypanosoma cruzi strains of high and low virulence.</title>
        <authorList>
            <person name="Bradwell K.R."/>
            <person name="Koparde V.N."/>
            <person name="Matveyev A.V."/>
            <person name="Serrano M.G."/>
            <person name="Alves J.M."/>
            <person name="Parikh H."/>
            <person name="Huang B."/>
            <person name="Lee V."/>
            <person name="Espinosa-Alvarez O."/>
            <person name="Ortiz P.A."/>
            <person name="Costa-Martins A.G."/>
            <person name="Teixeira M.M."/>
            <person name="Buck G.A."/>
        </authorList>
    </citation>
    <scope>NUCLEOTIDE SEQUENCE [LARGE SCALE GENOMIC DNA]</scope>
    <source>
        <strain evidence="2 3">AM80</strain>
    </source>
</reference>
<dbReference type="EMBL" id="MKGL01000147">
    <property type="protein sequence ID" value="RNF05000.1"/>
    <property type="molecule type" value="Genomic_DNA"/>
</dbReference>
<protein>
    <submittedName>
        <fullName evidence="2">Tbingi protein</fullName>
    </submittedName>
</protein>
<dbReference type="AlphaFoldDB" id="A0A3R7LX20"/>
<accession>A0A3R7LX20</accession>
<dbReference type="GeneID" id="40328772"/>
<gene>
    <name evidence="2" type="ORF">TraAM80_04839</name>
</gene>
<feature type="chain" id="PRO_5018594803" evidence="1">
    <location>
        <begin position="19"/>
        <end position="132"/>
    </location>
</feature>